<accession>A0ACD0WQM0</accession>
<dbReference type="EMBL" id="CP038489">
    <property type="protein sequence ID" value="QFZ29653.1"/>
    <property type="molecule type" value="Genomic_DNA"/>
</dbReference>
<organism evidence="1 2">
    <name type="scientific">Clavispora lusitaniae</name>
    <name type="common">Candida lusitaniae</name>
    <dbReference type="NCBI Taxonomy" id="36911"/>
    <lineage>
        <taxon>Eukaryota</taxon>
        <taxon>Fungi</taxon>
        <taxon>Dikarya</taxon>
        <taxon>Ascomycota</taxon>
        <taxon>Saccharomycotina</taxon>
        <taxon>Pichiomycetes</taxon>
        <taxon>Metschnikowiaceae</taxon>
        <taxon>Clavispora</taxon>
    </lineage>
</organism>
<sequence>MFRSAAKVGLRRRISLSKTRRYLSSADAMLDPSQETQSSESRLSTVFDLLHTPKRLKYTTNECYNHYRRANANLIEDIIQNREKSSAVVSLLAQTYSKSKSVSALVLDELCSLLCQRKNDVFVAFVSEMASLGLLSQKVSTQWAALQLTPSKTLNLGSILISQALDTGEPLLAVSLVLRLHSSGLEVDNSALNLLVANLAVHSPMFQAYNSYATMKLIDTFGQSRITYDTLLCSIESMIPVGGVPYFANVLYDRIEPKFSDQKFLLLTGKVISANLASGNYVRATRLWKDVMSAQSAAGDISFAKAHIGLFRRMMEFLAGDKKMAALDLVKNYFPRELDSQPETITFLIKFYSQCGEKSLLEQLIRNLEPPLQRQTLSALLASFLTQDNEKGAERLLKAIFATPSGLNCDDFDAIVAKLLKSQKVQQALDMCKKNHVRVAKYGYARLLDFFLSHDHISGDTDISTEDLKPKGRTLFSEIVSRLPALENGDPAHKKITNVLFAHLSRKVNAGSCRKLYTCTAYKETRRPFNFASHGLPNEFNQLVYMDHSNRLGCVLIILKRAVWENDKDNIAWCVEEMRALGVPGKDIKEYIGN</sequence>
<protein>
    <submittedName>
        <fullName evidence="1">Cytochrome B pre-mRNA-processing protein</fullName>
    </submittedName>
</protein>
<evidence type="ECO:0000313" key="1">
    <source>
        <dbReference type="EMBL" id="QFZ29653.1"/>
    </source>
</evidence>
<reference evidence="2" key="1">
    <citation type="journal article" date="2019" name="MBio">
        <title>Comparative genomics for the elucidation of multidrug resistance (MDR) in Candida lusitaniae.</title>
        <authorList>
            <person name="Kannan A."/>
            <person name="Asner S.A."/>
            <person name="Trachsel E."/>
            <person name="Kelly S."/>
            <person name="Parker J."/>
            <person name="Sanglard D."/>
        </authorList>
    </citation>
    <scope>NUCLEOTIDE SEQUENCE [LARGE SCALE GENOMIC DNA]</scope>
    <source>
        <strain evidence="2">P1</strain>
    </source>
</reference>
<proteinExistence type="predicted"/>
<dbReference type="Proteomes" id="UP000326582">
    <property type="component" value="Chromosome 6"/>
</dbReference>
<name>A0ACD0WQM0_CLALS</name>
<gene>
    <name evidence="1" type="ORF">EJF14_60164</name>
</gene>
<evidence type="ECO:0000313" key="2">
    <source>
        <dbReference type="Proteomes" id="UP000326582"/>
    </source>
</evidence>
<keyword evidence="2" id="KW-1185">Reference proteome</keyword>